<reference evidence="1" key="1">
    <citation type="submission" date="2014-05" db="EMBL/GenBank/DDBJ databases">
        <authorList>
            <person name="Chronopoulou M."/>
        </authorList>
    </citation>
    <scope>NUCLEOTIDE SEQUENCE</scope>
    <source>
        <tissue evidence="1">Whole organism</tissue>
    </source>
</reference>
<proteinExistence type="predicted"/>
<protein>
    <submittedName>
        <fullName evidence="1">Uncharacterized protein</fullName>
    </submittedName>
</protein>
<dbReference type="EMBL" id="HACA01002740">
    <property type="protein sequence ID" value="CDW20101.1"/>
    <property type="molecule type" value="Transcribed_RNA"/>
</dbReference>
<dbReference type="AlphaFoldDB" id="A0A0K2T3S9"/>
<name>A0A0K2T3S9_LEPSM</name>
<organism evidence="1">
    <name type="scientific">Lepeophtheirus salmonis</name>
    <name type="common">Salmon louse</name>
    <name type="synonym">Caligus salmonis</name>
    <dbReference type="NCBI Taxonomy" id="72036"/>
    <lineage>
        <taxon>Eukaryota</taxon>
        <taxon>Metazoa</taxon>
        <taxon>Ecdysozoa</taxon>
        <taxon>Arthropoda</taxon>
        <taxon>Crustacea</taxon>
        <taxon>Multicrustacea</taxon>
        <taxon>Hexanauplia</taxon>
        <taxon>Copepoda</taxon>
        <taxon>Siphonostomatoida</taxon>
        <taxon>Caligidae</taxon>
        <taxon>Lepeophtheirus</taxon>
    </lineage>
</organism>
<evidence type="ECO:0000313" key="1">
    <source>
        <dbReference type="EMBL" id="CDW20101.1"/>
    </source>
</evidence>
<sequence length="69" mass="8044">MQNLTIFNFYKKVEQLIIKKDIGPNSGQLLRFYNKRVQIGVGFSDRSPTLIYISCRINQSCKSKKKAQF</sequence>
<accession>A0A0K2T3S9</accession>